<accession>A0ABW2YSQ9</accession>
<dbReference type="RefSeq" id="WP_377097102.1">
    <property type="nucleotide sequence ID" value="NZ_JBHTHU010000001.1"/>
</dbReference>
<dbReference type="InterPro" id="IPR025345">
    <property type="entry name" value="DUF4249"/>
</dbReference>
<feature type="transmembrane region" description="Helical" evidence="1">
    <location>
        <begin position="7"/>
        <end position="26"/>
    </location>
</feature>
<dbReference type="PROSITE" id="PS51257">
    <property type="entry name" value="PROKAR_LIPOPROTEIN"/>
    <property type="match status" value="1"/>
</dbReference>
<evidence type="ECO:0000313" key="3">
    <source>
        <dbReference type="Proteomes" id="UP001596958"/>
    </source>
</evidence>
<sequence length="405" mass="45738">MRTVATYRYLLTGSGLILLVCLIMYGCKEKYAAPVTDVNPNYFVVEGLINTGSDSTIFTLSRTFKLDNKAVVAPEKAAIVQVESEAGNVYVLPELVKSGSYGRPALGLDQTKRYRLRIRTKDNKEYLSDFVESKTSPAIDDIKLEFRNNIMFINANTHDPSGKSRYYRYSYIETWQHDAQIQALFKVENHQILLRNFPEEDIYHCWTTVPSSSIILGATTGLTEDRLADKRLIGIPALSPKLTAEYSILVKQSVLTKEAFEFLEAMQKNTERVGGIFDAQPSQLFGNIRSVTNSSEVVIGFISAGTLTEKRFTVTPADLQDGYWHQKDSLIYCFEGVERLLFKDARFGDRVKNELTGPDKPYYIPINVYWPAGAPMLTGYYATSLTECVDCRMQGGTNKKPTFWK</sequence>
<keyword evidence="3" id="KW-1185">Reference proteome</keyword>
<name>A0ABW2YSQ9_9SPHI</name>
<evidence type="ECO:0000313" key="2">
    <source>
        <dbReference type="EMBL" id="MFD0749061.1"/>
    </source>
</evidence>
<dbReference type="Pfam" id="PF14054">
    <property type="entry name" value="DUF4249"/>
    <property type="match status" value="1"/>
</dbReference>
<comment type="caution">
    <text evidence="2">The sequence shown here is derived from an EMBL/GenBank/DDBJ whole genome shotgun (WGS) entry which is preliminary data.</text>
</comment>
<keyword evidence="1" id="KW-0812">Transmembrane</keyword>
<dbReference type="EMBL" id="JBHTHU010000001">
    <property type="protein sequence ID" value="MFD0749061.1"/>
    <property type="molecule type" value="Genomic_DNA"/>
</dbReference>
<keyword evidence="1" id="KW-0472">Membrane</keyword>
<organism evidence="2 3">
    <name type="scientific">Mucilaginibacter calamicampi</name>
    <dbReference type="NCBI Taxonomy" id="1302352"/>
    <lineage>
        <taxon>Bacteria</taxon>
        <taxon>Pseudomonadati</taxon>
        <taxon>Bacteroidota</taxon>
        <taxon>Sphingobacteriia</taxon>
        <taxon>Sphingobacteriales</taxon>
        <taxon>Sphingobacteriaceae</taxon>
        <taxon>Mucilaginibacter</taxon>
    </lineage>
</organism>
<keyword evidence="1" id="KW-1133">Transmembrane helix</keyword>
<proteinExistence type="predicted"/>
<evidence type="ECO:0000256" key="1">
    <source>
        <dbReference type="SAM" id="Phobius"/>
    </source>
</evidence>
<reference evidence="3" key="1">
    <citation type="journal article" date="2019" name="Int. J. Syst. Evol. Microbiol.">
        <title>The Global Catalogue of Microorganisms (GCM) 10K type strain sequencing project: providing services to taxonomists for standard genome sequencing and annotation.</title>
        <authorList>
            <consortium name="The Broad Institute Genomics Platform"/>
            <consortium name="The Broad Institute Genome Sequencing Center for Infectious Disease"/>
            <person name="Wu L."/>
            <person name="Ma J."/>
        </authorList>
    </citation>
    <scope>NUCLEOTIDE SEQUENCE [LARGE SCALE GENOMIC DNA]</scope>
    <source>
        <strain evidence="3">CCUG 63418</strain>
    </source>
</reference>
<dbReference type="Proteomes" id="UP001596958">
    <property type="component" value="Unassembled WGS sequence"/>
</dbReference>
<gene>
    <name evidence="2" type="ORF">ACFQZS_02835</name>
</gene>
<protein>
    <submittedName>
        <fullName evidence="2">DUF4249 domain-containing protein</fullName>
    </submittedName>
</protein>